<evidence type="ECO:0000313" key="2">
    <source>
        <dbReference type="Proteomes" id="UP000241201"/>
    </source>
</evidence>
<gene>
    <name evidence="1" type="ORF">C7U55_06550</name>
</gene>
<evidence type="ECO:0000313" key="1">
    <source>
        <dbReference type="EMBL" id="PST40568.1"/>
    </source>
</evidence>
<dbReference type="Proteomes" id="UP000241201">
    <property type="component" value="Unassembled WGS sequence"/>
</dbReference>
<protein>
    <submittedName>
        <fullName evidence="1">Uncharacterized protein</fullName>
    </submittedName>
</protein>
<dbReference type="AlphaFoldDB" id="A0A2T3FZ57"/>
<sequence>MHMKYYHFLNKNFKDVLGLHQFAPLTTNALQINKDTGETNGKIEAIRTPDVSTIDNFFVKSGVVVALKRQYVISQGHAIVDIDMVYPFPYTKWRNVFNQTWSGWKLISGEVDMNSSLLDKSKII</sequence>
<dbReference type="EMBL" id="PYLP01000006">
    <property type="protein sequence ID" value="PST40568.1"/>
    <property type="molecule type" value="Genomic_DNA"/>
</dbReference>
<name>A0A2T3FZ57_9FIRM</name>
<proteinExistence type="predicted"/>
<accession>A0A2T3FZ57</accession>
<keyword evidence="2" id="KW-1185">Reference proteome</keyword>
<organism evidence="1 2">
    <name type="scientific">Faecalibacillus faecis</name>
    <dbReference type="NCBI Taxonomy" id="1982628"/>
    <lineage>
        <taxon>Bacteria</taxon>
        <taxon>Bacillati</taxon>
        <taxon>Bacillota</taxon>
        <taxon>Erysipelotrichia</taxon>
        <taxon>Erysipelotrichales</taxon>
        <taxon>Coprobacillaceae</taxon>
        <taxon>Faecalibacillus</taxon>
    </lineage>
</organism>
<comment type="caution">
    <text evidence="1">The sequence shown here is derived from an EMBL/GenBank/DDBJ whole genome shotgun (WGS) entry which is preliminary data.</text>
</comment>
<reference evidence="2" key="1">
    <citation type="submission" date="2018-03" db="EMBL/GenBank/DDBJ databases">
        <title>Lachnoclostridium SNUG30370 gen.nov., sp.nov., isolated from human faeces.</title>
        <authorList>
            <person name="Seo B."/>
            <person name="Jeon K."/>
            <person name="Ko G."/>
        </authorList>
    </citation>
    <scope>NUCLEOTIDE SEQUENCE [LARGE SCALE GENOMIC DNA]</scope>
    <source>
        <strain evidence="2">SNUG30370</strain>
    </source>
</reference>